<evidence type="ECO:0000313" key="2">
    <source>
        <dbReference type="EMBL" id="MBT9145026.1"/>
    </source>
</evidence>
<feature type="transmembrane region" description="Helical" evidence="1">
    <location>
        <begin position="1245"/>
        <end position="1264"/>
    </location>
</feature>
<feature type="transmembrane region" description="Helical" evidence="1">
    <location>
        <begin position="959"/>
        <end position="979"/>
    </location>
</feature>
<feature type="transmembrane region" description="Helical" evidence="1">
    <location>
        <begin position="206"/>
        <end position="228"/>
    </location>
</feature>
<feature type="transmembrane region" description="Helical" evidence="1">
    <location>
        <begin position="179"/>
        <end position="200"/>
    </location>
</feature>
<feature type="transmembrane region" description="Helical" evidence="1">
    <location>
        <begin position="937"/>
        <end position="952"/>
    </location>
</feature>
<feature type="transmembrane region" description="Helical" evidence="1">
    <location>
        <begin position="542"/>
        <end position="560"/>
    </location>
</feature>
<feature type="transmembrane region" description="Helical" evidence="1">
    <location>
        <begin position="289"/>
        <end position="309"/>
    </location>
</feature>
<feature type="transmembrane region" description="Helical" evidence="1">
    <location>
        <begin position="657"/>
        <end position="678"/>
    </location>
</feature>
<feature type="transmembrane region" description="Helical" evidence="1">
    <location>
        <begin position="914"/>
        <end position="931"/>
    </location>
</feature>
<keyword evidence="1" id="KW-0812">Transmembrane</keyword>
<feature type="transmembrane region" description="Helical" evidence="1">
    <location>
        <begin position="885"/>
        <end position="902"/>
    </location>
</feature>
<organism evidence="2 3">
    <name type="scientific">Psychracetigena formicireducens</name>
    <dbReference type="NCBI Taxonomy" id="2986056"/>
    <lineage>
        <taxon>Bacteria</taxon>
        <taxon>Bacillati</taxon>
        <taxon>Candidatus Lithacetigenota</taxon>
        <taxon>Candidatus Psychracetigena</taxon>
    </lineage>
</organism>
<feature type="transmembrane region" description="Helical" evidence="1">
    <location>
        <begin position="456"/>
        <end position="475"/>
    </location>
</feature>
<evidence type="ECO:0000313" key="3">
    <source>
        <dbReference type="Proteomes" id="UP000811545"/>
    </source>
</evidence>
<dbReference type="EMBL" id="QLTW01000041">
    <property type="protein sequence ID" value="MBT9145026.1"/>
    <property type="molecule type" value="Genomic_DNA"/>
</dbReference>
<feature type="transmembrane region" description="Helical" evidence="1">
    <location>
        <begin position="265"/>
        <end position="284"/>
    </location>
</feature>
<feature type="transmembrane region" description="Helical" evidence="1">
    <location>
        <begin position="1190"/>
        <end position="1209"/>
    </location>
</feature>
<feature type="transmembrane region" description="Helical" evidence="1">
    <location>
        <begin position="28"/>
        <end position="48"/>
    </location>
</feature>
<feature type="transmembrane region" description="Helical" evidence="1">
    <location>
        <begin position="1270"/>
        <end position="1289"/>
    </location>
</feature>
<feature type="transmembrane region" description="Helical" evidence="1">
    <location>
        <begin position="1044"/>
        <end position="1063"/>
    </location>
</feature>
<feature type="transmembrane region" description="Helical" evidence="1">
    <location>
        <begin position="593"/>
        <end position="613"/>
    </location>
</feature>
<feature type="transmembrane region" description="Helical" evidence="1">
    <location>
        <begin position="855"/>
        <end position="873"/>
    </location>
</feature>
<feature type="transmembrane region" description="Helical" evidence="1">
    <location>
        <begin position="235"/>
        <end position="253"/>
    </location>
</feature>
<feature type="transmembrane region" description="Helical" evidence="1">
    <location>
        <begin position="1163"/>
        <end position="1183"/>
    </location>
</feature>
<feature type="transmembrane region" description="Helical" evidence="1">
    <location>
        <begin position="716"/>
        <end position="735"/>
    </location>
</feature>
<feature type="transmembrane region" description="Helical" evidence="1">
    <location>
        <begin position="567"/>
        <end position="587"/>
    </location>
</feature>
<feature type="transmembrane region" description="Helical" evidence="1">
    <location>
        <begin position="1136"/>
        <end position="1157"/>
    </location>
</feature>
<feature type="transmembrane region" description="Helical" evidence="1">
    <location>
        <begin position="1022"/>
        <end position="1038"/>
    </location>
</feature>
<feature type="transmembrane region" description="Helical" evidence="1">
    <location>
        <begin position="402"/>
        <end position="420"/>
    </location>
</feature>
<feature type="transmembrane region" description="Helical" evidence="1">
    <location>
        <begin position="1321"/>
        <end position="1339"/>
    </location>
</feature>
<feature type="transmembrane region" description="Helical" evidence="1">
    <location>
        <begin position="690"/>
        <end position="710"/>
    </location>
</feature>
<feature type="transmembrane region" description="Helical" evidence="1">
    <location>
        <begin position="378"/>
        <end position="397"/>
    </location>
</feature>
<gene>
    <name evidence="2" type="ORF">DDT42_00890</name>
</gene>
<feature type="transmembrane region" description="Helical" evidence="1">
    <location>
        <begin position="1075"/>
        <end position="1095"/>
    </location>
</feature>
<keyword evidence="1" id="KW-1133">Transmembrane helix</keyword>
<proteinExistence type="predicted"/>
<reference evidence="2 3" key="1">
    <citation type="journal article" date="2021" name="bioRxiv">
        <title>Unique metabolic strategies in Hadean analogues reveal hints for primordial physiology.</title>
        <authorList>
            <person name="Nobu M.K."/>
            <person name="Nakai R."/>
            <person name="Tamazawa S."/>
            <person name="Mori H."/>
            <person name="Toyoda A."/>
            <person name="Ijiri A."/>
            <person name="Suzuki S."/>
            <person name="Kurokawa K."/>
            <person name="Kamagata Y."/>
            <person name="Tamaki H."/>
        </authorList>
    </citation>
    <scope>NUCLEOTIDE SEQUENCE [LARGE SCALE GENOMIC DNA]</scope>
    <source>
        <strain evidence="2">BS525</strain>
    </source>
</reference>
<feature type="transmembrane region" description="Helical" evidence="1">
    <location>
        <begin position="1294"/>
        <end position="1315"/>
    </location>
</feature>
<comment type="caution">
    <text evidence="2">The sequence shown here is derived from an EMBL/GenBank/DDBJ whole genome shotgun (WGS) entry which is preliminary data.</text>
</comment>
<keyword evidence="1" id="KW-0472">Membrane</keyword>
<feature type="transmembrane region" description="Helical" evidence="1">
    <location>
        <begin position="1215"/>
        <end position="1233"/>
    </location>
</feature>
<dbReference type="Proteomes" id="UP000811545">
    <property type="component" value="Unassembled WGS sequence"/>
</dbReference>
<feature type="transmembrane region" description="Helical" evidence="1">
    <location>
        <begin position="1107"/>
        <end position="1124"/>
    </location>
</feature>
<feature type="transmembrane region" description="Helical" evidence="1">
    <location>
        <begin position="742"/>
        <end position="762"/>
    </location>
</feature>
<feature type="transmembrane region" description="Helical" evidence="1">
    <location>
        <begin position="315"/>
        <end position="332"/>
    </location>
</feature>
<sequence length="1359" mass="153831">MYLAYGLIVFGALLTINGFRSFLLHPTINNISHILFGIIILHAGVFLIRKVRKRNEEAGKKLEKNLFFLNLLTTWKIKGIISDSQFQILKNSILQELGEKVTDLPPPIEEKPPLIKEPLPITPEPLPIKPVPQPIEENEKGLPLKPIPPDIIPKPPISPPPPRKPFSWKTVFSEENIRWLLGIGVFLMVAAAFIFVRYEWVRFVPWVRVSILLITTLLAFLIGLFLIFRLKIYRAGIALLILTSILFPINVWYFLHSFTNIDPDLIVFLATLLSTFFYIFLSFYLKDSLFVYLSLAGLSTLIIEIAYKYRLIFDFYPPILATLALIVGVLSHRIKKHIHWLKRGFLYGAGGLMALSLSAIVIISLVEYINRNRPFEHGALALTFLSTALLSTLYCYVLKLPFFSWISAGLLQIAILEGITALGVSYLYQSPYLMATGGILLYLSRLSKVKTLWNDFFKPLNLFGLLNCLLAIILLPFNPEPFLWTTLIGAIIFTLLAYLEDSLPYAWGATLLLVASWFDAFYRGGLYGFTYRLPFLVNPAQLSLAIIPLALLLIGIGEVLKRLEKRITIAQPPIIMGYGLTFLSLILSLEQEGVLVVVGLICTLLYLLTAYIYSSPVFAWITTSTFTLSYLFSLHFFEAFRFTGYRAPFPFYEGLGSLSWWLFPYALFLLIIGHMIKLKQTMFKEERLELFDLPLRSFGWGVSFLSLLLSLSHPNLAISLGLSWAIIFALGAFLTTSPYLSYAFSLSLSYSYLTLLYGFDIYNFLGWRFPLFTSLYNVALGIIPLAVLLLTIGYLLERGLNLKELGGPVMRVGYGLTFLSIFLAIDHPSAAFWLTLLWGLLYGGTALFNRSLRFGFASLITLTISYGYAYWLTSPFAGWGGLGDFVSASWWWTPLVLALFALGYHKREELSRPATLLGYILSLPVIIFSLYSYHSRIWLFFTFALVYTFTAYKKGKNYFAWAGALLLTASYIFLIYGGMGWETILPYRPPTLAALLAPYSLALIAVGLKLRGELQNLFRPPLWWIGFSLTPLSLILALPHTPTFGFLSLLYALLYALVVFLTPSSQPESAFNTRSLPHFMAWASLLSLTFSYGALIRFDIGTFSLHWAFPIALFSIFLYVIFLISQNIALQKKAELFTIPALSLATILTATSLILGYLKYPDLSTAVNLGFLYLLVFIGLNRFSLIYKHIFAYGSIIFFYLGYYTFILARDIKIYQPYTYPLALGLLVYLLTLGRQVLISERRRWYLLFLALIIFPTIIQMFTVPDGMGRFGLIMALEGVTLFALGLVLRNRILFFGGIGALLLNVGIQSFVRLWAEHKTILWGGLGLILILVAVALELKRGKLLEKSAEITRFMEDWE</sequence>
<feature type="transmembrane region" description="Helical" evidence="1">
    <location>
        <begin position="344"/>
        <end position="366"/>
    </location>
</feature>
<feature type="transmembrane region" description="Helical" evidence="1">
    <location>
        <begin position="774"/>
        <end position="796"/>
    </location>
</feature>
<protein>
    <recommendedName>
        <fullName evidence="4">DUF2157 domain-containing protein</fullName>
    </recommendedName>
</protein>
<feature type="transmembrane region" description="Helical" evidence="1">
    <location>
        <begin position="481"/>
        <end position="498"/>
    </location>
</feature>
<accession>A0A9E2BI70</accession>
<feature type="transmembrane region" description="Helical" evidence="1">
    <location>
        <begin position="505"/>
        <end position="522"/>
    </location>
</feature>
<evidence type="ECO:0008006" key="4">
    <source>
        <dbReference type="Google" id="ProtNLM"/>
    </source>
</evidence>
<feature type="transmembrane region" description="Helical" evidence="1">
    <location>
        <begin position="991"/>
        <end position="1010"/>
    </location>
</feature>
<feature type="transmembrane region" description="Helical" evidence="1">
    <location>
        <begin position="618"/>
        <end position="637"/>
    </location>
</feature>
<name>A0A9E2BI70_PSYF1</name>
<evidence type="ECO:0000256" key="1">
    <source>
        <dbReference type="SAM" id="Phobius"/>
    </source>
</evidence>